<dbReference type="InterPro" id="IPR020845">
    <property type="entry name" value="AMP-binding_CS"/>
</dbReference>
<reference evidence="7 8" key="1">
    <citation type="journal article" date="2010" name="Stand. Genomic Sci.">
        <title>Complete genome sequence of Desulfarculus baarsii type strain (2st14).</title>
        <authorList>
            <person name="Sun H."/>
            <person name="Spring S."/>
            <person name="Lapidus A."/>
            <person name="Davenport K."/>
            <person name="Del Rio T.G."/>
            <person name="Tice H."/>
            <person name="Nolan M."/>
            <person name="Copeland A."/>
            <person name="Cheng J.F."/>
            <person name="Lucas S."/>
            <person name="Tapia R."/>
            <person name="Goodwin L."/>
            <person name="Pitluck S."/>
            <person name="Ivanova N."/>
            <person name="Pagani I."/>
            <person name="Mavromatis K."/>
            <person name="Ovchinnikova G."/>
            <person name="Pati A."/>
            <person name="Chen A."/>
            <person name="Palaniappan K."/>
            <person name="Hauser L."/>
            <person name="Chang Y.J."/>
            <person name="Jeffries C.D."/>
            <person name="Detter J.C."/>
            <person name="Han C."/>
            <person name="Rohde M."/>
            <person name="Brambilla E."/>
            <person name="Goker M."/>
            <person name="Woyke T."/>
            <person name="Bristow J."/>
            <person name="Eisen J.A."/>
            <person name="Markowitz V."/>
            <person name="Hugenholtz P."/>
            <person name="Kyrpides N.C."/>
            <person name="Klenk H.P."/>
            <person name="Land M."/>
        </authorList>
    </citation>
    <scope>NUCLEOTIDE SEQUENCE [LARGE SCALE GENOMIC DNA]</scope>
    <source>
        <strain evidence="8">ATCC 33931 / DSM 2075 / LMG 7858 / VKM B-1802 / 2st14</strain>
    </source>
</reference>
<dbReference type="PANTHER" id="PTHR43107:SF15">
    <property type="entry name" value="FATTY ACID TRANSPORT PROTEIN 3, ISOFORM A"/>
    <property type="match status" value="1"/>
</dbReference>
<evidence type="ECO:0000256" key="3">
    <source>
        <dbReference type="ARBA" id="ARBA00022741"/>
    </source>
</evidence>
<dbReference type="Pfam" id="PF13193">
    <property type="entry name" value="AMP-binding_C"/>
    <property type="match status" value="1"/>
</dbReference>
<dbReference type="InterPro" id="IPR000873">
    <property type="entry name" value="AMP-dep_synth/lig_dom"/>
</dbReference>
<keyword evidence="2 7" id="KW-0436">Ligase</keyword>
<keyword evidence="8" id="KW-1185">Reference proteome</keyword>
<dbReference type="InterPro" id="IPR025110">
    <property type="entry name" value="AMP-bd_C"/>
</dbReference>
<evidence type="ECO:0000256" key="1">
    <source>
        <dbReference type="ARBA" id="ARBA00006432"/>
    </source>
</evidence>
<dbReference type="GO" id="GO:0005524">
    <property type="term" value="F:ATP binding"/>
    <property type="evidence" value="ECO:0007669"/>
    <property type="project" value="UniProtKB-KW"/>
</dbReference>
<dbReference type="RefSeq" id="WP_013259986.1">
    <property type="nucleotide sequence ID" value="NC_014365.1"/>
</dbReference>
<dbReference type="PANTHER" id="PTHR43107">
    <property type="entry name" value="LONG-CHAIN FATTY ACID TRANSPORT PROTEIN"/>
    <property type="match status" value="1"/>
</dbReference>
<keyword evidence="4" id="KW-0067">ATP-binding</keyword>
<dbReference type="Proteomes" id="UP000009047">
    <property type="component" value="Chromosome"/>
</dbReference>
<sequence length="537" mass="59149">MAGKAHLNPIIASHLVEQKADKEPDKVVYVFERNQHGHDELTYADMHQKANKLARLLLDNGIGKGDAFVVYMRNYPEFVYSLLAATTIGAVAVPVDPRIRGERLRFLINNSGAKAIIGTGACLEQIDEALPQAPNVKFVSIAYQRDEDVDPTDRYHALNQTLAADAWRTVDQQIMDVRQPWEVIYTSGTTGDPKGVTIRCNRMGLFNIVNRLAWKYQSDDVLYSGLSLTHGNAQAVTLFPSLNLGIKAVFSPRFTKSRIWDICRQFGCTTFSLLGGMMAGIYNQPPRPDDADNPVKTVISAGTPTAIWEDFEKRFDVKILEWYGAVEGGFAFKPVGKGPVGSFGKPVPGIMEFKVVDDDDNPVPAGQKGELICRMLKGETRVDYLGLPQASEDKTRGGWLRTGDIVHRDAEGWYFFDFRKGGGLRRAGDFIQPERVEAVIGRLEQVGEVCVYGVPAASGAPGESDLVAAVAPLPGQSLDAKAIFSACQQELEANSIPSYLQLVDEVPKTVSEKALDRLLRADFEAGRGVIVKHEDYR</sequence>
<evidence type="ECO:0000256" key="2">
    <source>
        <dbReference type="ARBA" id="ARBA00022598"/>
    </source>
</evidence>
<feature type="domain" description="AMP-dependent synthetase/ligase" evidence="5">
    <location>
        <begin position="17"/>
        <end position="374"/>
    </location>
</feature>
<evidence type="ECO:0000313" key="8">
    <source>
        <dbReference type="Proteomes" id="UP000009047"/>
    </source>
</evidence>
<dbReference type="STRING" id="644282.Deba_3197"/>
<dbReference type="Pfam" id="PF00501">
    <property type="entry name" value="AMP-binding"/>
    <property type="match status" value="1"/>
</dbReference>
<evidence type="ECO:0000259" key="6">
    <source>
        <dbReference type="Pfam" id="PF13193"/>
    </source>
</evidence>
<protein>
    <submittedName>
        <fullName evidence="7">AMP-dependent synthetase and ligase</fullName>
    </submittedName>
</protein>
<dbReference type="InterPro" id="IPR042099">
    <property type="entry name" value="ANL_N_sf"/>
</dbReference>
<dbReference type="InterPro" id="IPR045851">
    <property type="entry name" value="AMP-bd_C_sf"/>
</dbReference>
<gene>
    <name evidence="7" type="ordered locus">Deba_3197</name>
</gene>
<dbReference type="OrthoDB" id="5483897at2"/>
<dbReference type="GO" id="GO:0005886">
    <property type="term" value="C:plasma membrane"/>
    <property type="evidence" value="ECO:0007669"/>
    <property type="project" value="TreeGrafter"/>
</dbReference>
<dbReference type="GO" id="GO:0044539">
    <property type="term" value="P:long-chain fatty acid import into cell"/>
    <property type="evidence" value="ECO:0007669"/>
    <property type="project" value="TreeGrafter"/>
</dbReference>
<keyword evidence="3" id="KW-0547">Nucleotide-binding</keyword>
<dbReference type="KEGG" id="dbr:Deba_3197"/>
<dbReference type="HOGENOM" id="CLU_000022_59_0_7"/>
<dbReference type="Gene3D" id="3.40.50.12780">
    <property type="entry name" value="N-terminal domain of ligase-like"/>
    <property type="match status" value="1"/>
</dbReference>
<dbReference type="Gene3D" id="3.30.300.30">
    <property type="match status" value="1"/>
</dbReference>
<evidence type="ECO:0000256" key="4">
    <source>
        <dbReference type="ARBA" id="ARBA00022840"/>
    </source>
</evidence>
<dbReference type="SUPFAM" id="SSF56801">
    <property type="entry name" value="Acetyl-CoA synthetase-like"/>
    <property type="match status" value="1"/>
</dbReference>
<proteinExistence type="inferred from homology"/>
<dbReference type="EMBL" id="CP002085">
    <property type="protein sequence ID" value="ADK86550.1"/>
    <property type="molecule type" value="Genomic_DNA"/>
</dbReference>
<name>E1QLW5_DESB2</name>
<dbReference type="GO" id="GO:0004467">
    <property type="term" value="F:long-chain fatty acid-CoA ligase activity"/>
    <property type="evidence" value="ECO:0007669"/>
    <property type="project" value="TreeGrafter"/>
</dbReference>
<dbReference type="AlphaFoldDB" id="E1QLW5"/>
<organism evidence="7 8">
    <name type="scientific">Desulfarculus baarsii (strain ATCC 33931 / DSM 2075 / LMG 7858 / VKM B-1802 / 2st14)</name>
    <dbReference type="NCBI Taxonomy" id="644282"/>
    <lineage>
        <taxon>Bacteria</taxon>
        <taxon>Pseudomonadati</taxon>
        <taxon>Thermodesulfobacteriota</taxon>
        <taxon>Desulfarculia</taxon>
        <taxon>Desulfarculales</taxon>
        <taxon>Desulfarculaceae</taxon>
        <taxon>Desulfarculus</taxon>
    </lineage>
</organism>
<dbReference type="PROSITE" id="PS00455">
    <property type="entry name" value="AMP_BINDING"/>
    <property type="match status" value="1"/>
</dbReference>
<evidence type="ECO:0000259" key="5">
    <source>
        <dbReference type="Pfam" id="PF00501"/>
    </source>
</evidence>
<feature type="domain" description="AMP-binding enzyme C-terminal" evidence="6">
    <location>
        <begin position="436"/>
        <end position="513"/>
    </location>
</feature>
<dbReference type="GO" id="GO:0005324">
    <property type="term" value="F:long-chain fatty acid transmembrane transporter activity"/>
    <property type="evidence" value="ECO:0007669"/>
    <property type="project" value="TreeGrafter"/>
</dbReference>
<comment type="similarity">
    <text evidence="1">Belongs to the ATP-dependent AMP-binding enzyme family.</text>
</comment>
<evidence type="ECO:0000313" key="7">
    <source>
        <dbReference type="EMBL" id="ADK86550.1"/>
    </source>
</evidence>
<dbReference type="eggNOG" id="COG0318">
    <property type="taxonomic scope" value="Bacteria"/>
</dbReference>
<accession>E1QLW5</accession>